<dbReference type="HAMAP" id="MF_00201">
    <property type="entry name" value="RecO"/>
    <property type="match status" value="1"/>
</dbReference>
<dbReference type="InterPro" id="IPR003717">
    <property type="entry name" value="RecO"/>
</dbReference>
<gene>
    <name evidence="7" type="primary">recO</name>
    <name evidence="9" type="ORF">BOO71_0000805</name>
</gene>
<evidence type="ECO:0000313" key="10">
    <source>
        <dbReference type="Proteomes" id="UP000186607"/>
    </source>
</evidence>
<dbReference type="GO" id="GO:0006302">
    <property type="term" value="P:double-strand break repair"/>
    <property type="evidence" value="ECO:0007669"/>
    <property type="project" value="TreeGrafter"/>
</dbReference>
<dbReference type="InterPro" id="IPR012340">
    <property type="entry name" value="NA-bd_OB-fold"/>
</dbReference>
<dbReference type="SUPFAM" id="SSF50249">
    <property type="entry name" value="Nucleic acid-binding proteins"/>
    <property type="match status" value="1"/>
</dbReference>
<dbReference type="Pfam" id="PF02565">
    <property type="entry name" value="RecO_C"/>
    <property type="match status" value="1"/>
</dbReference>
<organism evidence="9 10">
    <name type="scientific">Deinococcus marmoris</name>
    <dbReference type="NCBI Taxonomy" id="249408"/>
    <lineage>
        <taxon>Bacteria</taxon>
        <taxon>Thermotogati</taxon>
        <taxon>Deinococcota</taxon>
        <taxon>Deinococci</taxon>
        <taxon>Deinococcales</taxon>
        <taxon>Deinococcaceae</taxon>
        <taxon>Deinococcus</taxon>
    </lineage>
</organism>
<keyword evidence="3 7" id="KW-0227">DNA damage</keyword>
<dbReference type="Pfam" id="PF11967">
    <property type="entry name" value="RecO_N"/>
    <property type="match status" value="1"/>
</dbReference>
<evidence type="ECO:0000256" key="1">
    <source>
        <dbReference type="ARBA" id="ARBA00007452"/>
    </source>
</evidence>
<dbReference type="STRING" id="249408.BOO71_0000805"/>
<comment type="similarity">
    <text evidence="1 7">Belongs to the RecO family.</text>
</comment>
<name>A0A1U7P4I8_9DEIO</name>
<dbReference type="Proteomes" id="UP000186607">
    <property type="component" value="Unassembled WGS sequence"/>
</dbReference>
<protein>
    <recommendedName>
        <fullName evidence="2 7">DNA repair protein RecO</fullName>
    </recommendedName>
    <alternativeName>
        <fullName evidence="6 7">Recombination protein O</fullName>
    </alternativeName>
</protein>
<dbReference type="OrthoDB" id="9797083at2"/>
<evidence type="ECO:0000256" key="6">
    <source>
        <dbReference type="ARBA" id="ARBA00033409"/>
    </source>
</evidence>
<dbReference type="PANTHER" id="PTHR33991">
    <property type="entry name" value="DNA REPAIR PROTEIN RECO"/>
    <property type="match status" value="1"/>
</dbReference>
<evidence type="ECO:0000313" key="9">
    <source>
        <dbReference type="EMBL" id="OLV20068.1"/>
    </source>
</evidence>
<feature type="domain" description="DNA replication/recombination mediator RecO N-terminal" evidence="8">
    <location>
        <begin position="6"/>
        <end position="76"/>
    </location>
</feature>
<keyword evidence="10" id="KW-1185">Reference proteome</keyword>
<dbReference type="Gene3D" id="2.40.50.140">
    <property type="entry name" value="Nucleic acid-binding proteins"/>
    <property type="match status" value="1"/>
</dbReference>
<evidence type="ECO:0000256" key="7">
    <source>
        <dbReference type="HAMAP-Rule" id="MF_00201"/>
    </source>
</evidence>
<dbReference type="InterPro" id="IPR037278">
    <property type="entry name" value="ARFGAP/RecO"/>
</dbReference>
<dbReference type="SUPFAM" id="SSF57863">
    <property type="entry name" value="ArfGap/RecO-like zinc finger"/>
    <property type="match status" value="1"/>
</dbReference>
<evidence type="ECO:0000256" key="3">
    <source>
        <dbReference type="ARBA" id="ARBA00022763"/>
    </source>
</evidence>
<accession>A0A1U7P4I8</accession>
<evidence type="ECO:0000259" key="8">
    <source>
        <dbReference type="Pfam" id="PF11967"/>
    </source>
</evidence>
<sequence>MKFRSANRSGIVIRRRVMPSGDIIVTLLTPQGKLKAIARGGVRGPLASRLNLFHHVGVQVYQTPNNDLATVKQAVLEGALPSLAEPERHAFAHLMAEFADALFQEGEFSETAFELFAAALRGVAHQPDPEWVALVMSYKLLGLAGIVPQTARCARCGAPDPEYPDPLGGQMLCAACASLPAYPPTSLDFLRGVVRRTVRASMDAPVPLSERPALWRALERFVTVQVGGVHSWRQLVPSEPGAADPALGTGLQAIPPI</sequence>
<dbReference type="PANTHER" id="PTHR33991:SF1">
    <property type="entry name" value="DNA REPAIR PROTEIN RECO"/>
    <property type="match status" value="1"/>
</dbReference>
<dbReference type="GO" id="GO:0006310">
    <property type="term" value="P:DNA recombination"/>
    <property type="evidence" value="ECO:0007669"/>
    <property type="project" value="UniProtKB-UniRule"/>
</dbReference>
<keyword evidence="4 7" id="KW-0233">DNA recombination</keyword>
<dbReference type="AlphaFoldDB" id="A0A1U7P4I8"/>
<dbReference type="GO" id="GO:0043590">
    <property type="term" value="C:bacterial nucleoid"/>
    <property type="evidence" value="ECO:0007669"/>
    <property type="project" value="TreeGrafter"/>
</dbReference>
<dbReference type="NCBIfam" id="TIGR00613">
    <property type="entry name" value="reco"/>
    <property type="match status" value="1"/>
</dbReference>
<evidence type="ECO:0000256" key="5">
    <source>
        <dbReference type="ARBA" id="ARBA00023204"/>
    </source>
</evidence>
<dbReference type="EMBL" id="MSTI01000009">
    <property type="protein sequence ID" value="OLV20068.1"/>
    <property type="molecule type" value="Genomic_DNA"/>
</dbReference>
<comment type="caution">
    <text evidence="9">The sequence shown here is derived from an EMBL/GenBank/DDBJ whole genome shotgun (WGS) entry which is preliminary data.</text>
</comment>
<dbReference type="InterPro" id="IPR042242">
    <property type="entry name" value="RecO_C"/>
</dbReference>
<dbReference type="RefSeq" id="WP_075830208.1">
    <property type="nucleotide sequence ID" value="NZ_MSTI01000009.1"/>
</dbReference>
<reference evidence="9 10" key="1">
    <citation type="submission" date="2017-01" db="EMBL/GenBank/DDBJ databases">
        <title>Genome Analysis of Deinococcus marmoris KOPRI26562.</title>
        <authorList>
            <person name="Kim J.H."/>
            <person name="Oh H.-M."/>
        </authorList>
    </citation>
    <scope>NUCLEOTIDE SEQUENCE [LARGE SCALE GENOMIC DNA]</scope>
    <source>
        <strain evidence="9 10">KOPRI26562</strain>
    </source>
</reference>
<evidence type="ECO:0000256" key="4">
    <source>
        <dbReference type="ARBA" id="ARBA00023172"/>
    </source>
</evidence>
<proteinExistence type="inferred from homology"/>
<keyword evidence="5 7" id="KW-0234">DNA repair</keyword>
<dbReference type="eggNOG" id="COG1381">
    <property type="taxonomic scope" value="Bacteria"/>
</dbReference>
<dbReference type="Gene3D" id="6.20.220.20">
    <property type="entry name" value="Recombination protein O, zinc-binding domain"/>
    <property type="match status" value="1"/>
</dbReference>
<evidence type="ECO:0000256" key="2">
    <source>
        <dbReference type="ARBA" id="ARBA00021310"/>
    </source>
</evidence>
<dbReference type="InterPro" id="IPR022572">
    <property type="entry name" value="DNA_rep/recomb_RecO_N"/>
</dbReference>
<comment type="function">
    <text evidence="7">Involved in DNA repair and RecF pathway recombination.</text>
</comment>
<dbReference type="Gene3D" id="1.20.1440.120">
    <property type="entry name" value="Recombination protein O, C-terminal domain"/>
    <property type="match status" value="1"/>
</dbReference>